<keyword evidence="3" id="KW-0436">Ligase</keyword>
<dbReference type="InterPro" id="IPR015413">
    <property type="entry name" value="Methionyl/Leucyl_tRNA_Synth"/>
</dbReference>
<dbReference type="PANTHER" id="PTHR43740">
    <property type="entry name" value="LEUCYL-TRNA SYNTHETASE"/>
    <property type="match status" value="1"/>
</dbReference>
<dbReference type="Pfam" id="PF09334">
    <property type="entry name" value="tRNA-synt_1g"/>
    <property type="match status" value="1"/>
</dbReference>
<keyword evidence="7" id="KW-0030">Aminoacyl-tRNA synthetase</keyword>
<dbReference type="Gene3D" id="3.40.50.620">
    <property type="entry name" value="HUPs"/>
    <property type="match status" value="1"/>
</dbReference>
<dbReference type="GO" id="GO:0005524">
    <property type="term" value="F:ATP binding"/>
    <property type="evidence" value="ECO:0007669"/>
    <property type="project" value="UniProtKB-KW"/>
</dbReference>
<proteinExistence type="inferred from homology"/>
<dbReference type="GO" id="GO:0005829">
    <property type="term" value="C:cytosol"/>
    <property type="evidence" value="ECO:0007669"/>
    <property type="project" value="TreeGrafter"/>
</dbReference>
<dbReference type="PANTHER" id="PTHR43740:SF2">
    <property type="entry name" value="LEUCINE--TRNA LIGASE, MITOCHONDRIAL"/>
    <property type="match status" value="1"/>
</dbReference>
<keyword evidence="6" id="KW-0648">Protein biosynthesis</keyword>
<organism evidence="9">
    <name type="scientific">marine sediment metagenome</name>
    <dbReference type="NCBI Taxonomy" id="412755"/>
    <lineage>
        <taxon>unclassified sequences</taxon>
        <taxon>metagenomes</taxon>
        <taxon>ecological metagenomes</taxon>
    </lineage>
</organism>
<evidence type="ECO:0000256" key="7">
    <source>
        <dbReference type="ARBA" id="ARBA00023146"/>
    </source>
</evidence>
<protein>
    <recommendedName>
        <fullName evidence="2">leucine--tRNA ligase</fullName>
        <ecNumber evidence="2">6.1.1.4</ecNumber>
    </recommendedName>
</protein>
<evidence type="ECO:0000256" key="3">
    <source>
        <dbReference type="ARBA" id="ARBA00022598"/>
    </source>
</evidence>
<dbReference type="GO" id="GO:0006429">
    <property type="term" value="P:leucyl-tRNA aminoacylation"/>
    <property type="evidence" value="ECO:0007669"/>
    <property type="project" value="InterPro"/>
</dbReference>
<dbReference type="EC" id="6.1.1.4" evidence="2"/>
<evidence type="ECO:0000259" key="8">
    <source>
        <dbReference type="Pfam" id="PF09334"/>
    </source>
</evidence>
<sequence>MEKYNPQEIEEKWRKIWQENKLYRTEETKGKPKYYCLDFFPYPSGDGLSVGHCKNYVPTDVFSRFKRMCGFNVLHPMGWDAFGQPAEQEAINKGIHPKITTAKYTANYKRQLNLIGASYDWEREINSSHPDYYKWTQWFFLLLYKRG</sequence>
<dbReference type="AlphaFoldDB" id="X1I0W9"/>
<dbReference type="GO" id="GO:0004823">
    <property type="term" value="F:leucine-tRNA ligase activity"/>
    <property type="evidence" value="ECO:0007669"/>
    <property type="project" value="UniProtKB-EC"/>
</dbReference>
<evidence type="ECO:0000256" key="6">
    <source>
        <dbReference type="ARBA" id="ARBA00022917"/>
    </source>
</evidence>
<accession>X1I0W9</accession>
<evidence type="ECO:0000256" key="5">
    <source>
        <dbReference type="ARBA" id="ARBA00022840"/>
    </source>
</evidence>
<gene>
    <name evidence="9" type="ORF">S03H2_27701</name>
</gene>
<evidence type="ECO:0000256" key="4">
    <source>
        <dbReference type="ARBA" id="ARBA00022741"/>
    </source>
</evidence>
<evidence type="ECO:0000256" key="1">
    <source>
        <dbReference type="ARBA" id="ARBA00005594"/>
    </source>
</evidence>
<feature type="non-terminal residue" evidence="9">
    <location>
        <position position="147"/>
    </location>
</feature>
<keyword evidence="5" id="KW-0067">ATP-binding</keyword>
<dbReference type="InterPro" id="IPR014729">
    <property type="entry name" value="Rossmann-like_a/b/a_fold"/>
</dbReference>
<comment type="similarity">
    <text evidence="1">Belongs to the class-I aminoacyl-tRNA synthetase family.</text>
</comment>
<feature type="domain" description="Methionyl/Leucyl tRNA synthetase" evidence="8">
    <location>
        <begin position="41"/>
        <end position="147"/>
    </location>
</feature>
<name>X1I0W9_9ZZZZ</name>
<comment type="caution">
    <text evidence="9">The sequence shown here is derived from an EMBL/GenBank/DDBJ whole genome shotgun (WGS) entry which is preliminary data.</text>
</comment>
<keyword evidence="4" id="KW-0547">Nucleotide-binding</keyword>
<dbReference type="FunFam" id="3.40.50.620:FF:000060">
    <property type="entry name" value="Leucine--tRNA ligase"/>
    <property type="match status" value="1"/>
</dbReference>
<evidence type="ECO:0000256" key="2">
    <source>
        <dbReference type="ARBA" id="ARBA00013164"/>
    </source>
</evidence>
<dbReference type="EMBL" id="BARU01016673">
    <property type="protein sequence ID" value="GAH51203.1"/>
    <property type="molecule type" value="Genomic_DNA"/>
</dbReference>
<reference evidence="9" key="1">
    <citation type="journal article" date="2014" name="Front. Microbiol.">
        <title>High frequency of phylogenetically diverse reductive dehalogenase-homologous genes in deep subseafloor sedimentary metagenomes.</title>
        <authorList>
            <person name="Kawai M."/>
            <person name="Futagami T."/>
            <person name="Toyoda A."/>
            <person name="Takaki Y."/>
            <person name="Nishi S."/>
            <person name="Hori S."/>
            <person name="Arai W."/>
            <person name="Tsubouchi T."/>
            <person name="Morono Y."/>
            <person name="Uchiyama I."/>
            <person name="Ito T."/>
            <person name="Fujiyama A."/>
            <person name="Inagaki F."/>
            <person name="Takami H."/>
        </authorList>
    </citation>
    <scope>NUCLEOTIDE SEQUENCE</scope>
    <source>
        <strain evidence="9">Expedition CK06-06</strain>
    </source>
</reference>
<dbReference type="SUPFAM" id="SSF52374">
    <property type="entry name" value="Nucleotidylyl transferase"/>
    <property type="match status" value="1"/>
</dbReference>
<evidence type="ECO:0000313" key="9">
    <source>
        <dbReference type="EMBL" id="GAH51203.1"/>
    </source>
</evidence>
<dbReference type="InterPro" id="IPR002302">
    <property type="entry name" value="Leu-tRNA-ligase"/>
</dbReference>